<evidence type="ECO:0000313" key="4">
    <source>
        <dbReference type="Proteomes" id="UP000016923"/>
    </source>
</evidence>
<reference evidence="3 4" key="1">
    <citation type="journal article" date="2013" name="BMC Genomics">
        <title>The genome and transcriptome of the pine saprophyte Ophiostoma piceae, and a comparison with the bark beetle-associated pine pathogen Grosmannia clavigera.</title>
        <authorList>
            <person name="Haridas S."/>
            <person name="Wang Y."/>
            <person name="Lim L."/>
            <person name="Massoumi Alamouti S."/>
            <person name="Jackman S."/>
            <person name="Docking R."/>
            <person name="Robertson G."/>
            <person name="Birol I."/>
            <person name="Bohlmann J."/>
            <person name="Breuil C."/>
        </authorList>
    </citation>
    <scope>NUCLEOTIDE SEQUENCE [LARGE SCALE GENOMIC DNA]</scope>
    <source>
        <strain evidence="3 4">UAMH 11346</strain>
    </source>
</reference>
<dbReference type="eggNOG" id="ENOG502SJ2N">
    <property type="taxonomic scope" value="Eukaryota"/>
</dbReference>
<proteinExistence type="predicted"/>
<dbReference type="PANTHER" id="PTHR42886">
    <property type="entry name" value="RE40534P-RELATED"/>
    <property type="match status" value="1"/>
</dbReference>
<keyword evidence="3" id="KW-0378">Hydrolase</keyword>
<name>S3C8E7_OPHP1</name>
<dbReference type="VEuPathDB" id="FungiDB:F503_07545"/>
<evidence type="ECO:0000259" key="2">
    <source>
        <dbReference type="Pfam" id="PF12697"/>
    </source>
</evidence>
<protein>
    <submittedName>
        <fullName evidence="3">Alpha beta-hydrolase</fullName>
    </submittedName>
</protein>
<dbReference type="Gene3D" id="3.40.50.1820">
    <property type="entry name" value="alpha/beta hydrolase"/>
    <property type="match status" value="1"/>
</dbReference>
<sequence>MFFPKSQVSLLALAALVLPSSSLPSGRHISVPKFGPICHDFFIQLEVTSQNRQFSEAVLTNTSSVGKELGALKASGAPYVSVTRNISVSARYCEPEIKVLGREKAIQVLVHGITYDKEYWSALDYQPGNYSWVDFASKNGYATLAIDRPGNGKSSIINPFTEAQIPFYAAMLKDIADGLRSKKWIPRCFDKLVYIGHSLGSAIGTAVATSYPDSYDAVVLTGFSKEVSGVLIPFGKVVPASTFAPRFANLSTGYVVTSSEDGRAEFMYGAIGTYDPAIIKLDYNQQGVAALGELATITSSVASNYTGPVAVVTGQQDVAFCYANATVLGDCGQGNTSLPAQVQSLFPNASTFDYYIPTEAGHDLNYHYDAHATFTYVHDWLRSNLF</sequence>
<evidence type="ECO:0000256" key="1">
    <source>
        <dbReference type="SAM" id="SignalP"/>
    </source>
</evidence>
<dbReference type="OMA" id="ATINMAR"/>
<evidence type="ECO:0000313" key="3">
    <source>
        <dbReference type="EMBL" id="EPE09769.1"/>
    </source>
</evidence>
<dbReference type="SUPFAM" id="SSF53474">
    <property type="entry name" value="alpha/beta-Hydrolases"/>
    <property type="match status" value="1"/>
</dbReference>
<dbReference type="HOGENOM" id="CLU_034763_0_0_1"/>
<dbReference type="InterPro" id="IPR029058">
    <property type="entry name" value="AB_hydrolase_fold"/>
</dbReference>
<feature type="domain" description="AB hydrolase-1" evidence="2">
    <location>
        <begin position="108"/>
        <end position="367"/>
    </location>
</feature>
<dbReference type="Pfam" id="PF12697">
    <property type="entry name" value="Abhydrolase_6"/>
    <property type="match status" value="1"/>
</dbReference>
<keyword evidence="4" id="KW-1185">Reference proteome</keyword>
<dbReference type="GO" id="GO:0016787">
    <property type="term" value="F:hydrolase activity"/>
    <property type="evidence" value="ECO:0007669"/>
    <property type="project" value="UniProtKB-KW"/>
</dbReference>
<dbReference type="OrthoDB" id="190201at2759"/>
<feature type="signal peptide" evidence="1">
    <location>
        <begin position="1"/>
        <end position="22"/>
    </location>
</feature>
<accession>S3C8E7</accession>
<gene>
    <name evidence="3" type="ORF">F503_07545</name>
</gene>
<feature type="chain" id="PRO_5004518360" evidence="1">
    <location>
        <begin position="23"/>
        <end position="386"/>
    </location>
</feature>
<dbReference type="Proteomes" id="UP000016923">
    <property type="component" value="Unassembled WGS sequence"/>
</dbReference>
<dbReference type="EMBL" id="KE148147">
    <property type="protein sequence ID" value="EPE09769.1"/>
    <property type="molecule type" value="Genomic_DNA"/>
</dbReference>
<dbReference type="PRINTS" id="PR00111">
    <property type="entry name" value="ABHYDROLASE"/>
</dbReference>
<dbReference type="AlphaFoldDB" id="S3C8E7"/>
<keyword evidence="1" id="KW-0732">Signal</keyword>
<dbReference type="InterPro" id="IPR000073">
    <property type="entry name" value="AB_hydrolase_1"/>
</dbReference>
<organism evidence="3 4">
    <name type="scientific">Ophiostoma piceae (strain UAMH 11346)</name>
    <name type="common">Sap stain fungus</name>
    <dbReference type="NCBI Taxonomy" id="1262450"/>
    <lineage>
        <taxon>Eukaryota</taxon>
        <taxon>Fungi</taxon>
        <taxon>Dikarya</taxon>
        <taxon>Ascomycota</taxon>
        <taxon>Pezizomycotina</taxon>
        <taxon>Sordariomycetes</taxon>
        <taxon>Sordariomycetidae</taxon>
        <taxon>Ophiostomatales</taxon>
        <taxon>Ophiostomataceae</taxon>
        <taxon>Ophiostoma</taxon>
    </lineage>
</organism>
<dbReference type="PANTHER" id="PTHR42886:SF87">
    <property type="entry name" value="AB HYDROLASE-1 DOMAIN-CONTAINING PROTEIN"/>
    <property type="match status" value="1"/>
</dbReference>